<evidence type="ECO:0000313" key="8">
    <source>
        <dbReference type="EMBL" id="MFD2649911.1"/>
    </source>
</evidence>
<evidence type="ECO:0000313" key="9">
    <source>
        <dbReference type="Proteomes" id="UP001597521"/>
    </source>
</evidence>
<dbReference type="InterPro" id="IPR003679">
    <property type="entry name" value="Amioglycoside_AcTrfase"/>
</dbReference>
<dbReference type="NCBIfam" id="NF033082">
    <property type="entry name" value="AAC_3"/>
    <property type="match status" value="1"/>
</dbReference>
<dbReference type="EC" id="2.3.1.-" evidence="5"/>
<keyword evidence="9" id="KW-1185">Reference proteome</keyword>
<name>A0ABW5QQ99_9HYPH</name>
<evidence type="ECO:0000256" key="2">
    <source>
        <dbReference type="ARBA" id="ARBA00012882"/>
    </source>
</evidence>
<sequence>MPEPRRPWTRTELAAQFRSAGLVHGDAVLVHASLRSIGHVLGGPDAVIGALLDAVGPNGTILGYCDWQFEDEVLAFPELRDQIPAFDPAFSRSIRDNGAFPELLRTTPGARRSAAPGASCAALGARADWFTADHALDYGYGPRSPFGKLVEAGGKTLLLGAPRDTMTLLHHAEHLARFPNKRIRRYETPILVDGRTEWRWFEEFDTSEVPDGMADDYFATIVTAFLATGEGWQGRIGNADSVLVEARPMVEFAVEWMEQRLG</sequence>
<comment type="catalytic activity">
    <reaction evidence="5">
        <text>a 2-deoxystreptamine antibiotic + acetyl-CoA = an N(3)-acetyl-2-deoxystreptamine antibiotic + CoA + H(+)</text>
        <dbReference type="Rhea" id="RHEA:12665"/>
        <dbReference type="ChEBI" id="CHEBI:15378"/>
        <dbReference type="ChEBI" id="CHEBI:57287"/>
        <dbReference type="ChEBI" id="CHEBI:57288"/>
        <dbReference type="ChEBI" id="CHEBI:57921"/>
        <dbReference type="ChEBI" id="CHEBI:77452"/>
        <dbReference type="EC" id="2.3.1.81"/>
    </reaction>
</comment>
<dbReference type="EMBL" id="JBHUNP010000002">
    <property type="protein sequence ID" value="MFD2649910.1"/>
    <property type="molecule type" value="Genomic_DNA"/>
</dbReference>
<dbReference type="Proteomes" id="UP001597521">
    <property type="component" value="Unassembled WGS sequence"/>
</dbReference>
<dbReference type="EMBL" id="JBHUNP010000001">
    <property type="protein sequence ID" value="MFD2647556.1"/>
    <property type="molecule type" value="Genomic_DNA"/>
</dbReference>
<comment type="caution">
    <text evidence="7">The sequence shown here is derived from an EMBL/GenBank/DDBJ whole genome shotgun (WGS) entry which is preliminary data.</text>
</comment>
<evidence type="ECO:0000256" key="3">
    <source>
        <dbReference type="ARBA" id="ARBA00022679"/>
    </source>
</evidence>
<dbReference type="PANTHER" id="PTHR11104">
    <property type="entry name" value="AMINOGLYCOSIDE N3-ACETYLTRANSFERASE"/>
    <property type="match status" value="1"/>
</dbReference>
<dbReference type="InterPro" id="IPR028345">
    <property type="entry name" value="Antibiotic_NAT-like"/>
</dbReference>
<evidence type="ECO:0000313" key="6">
    <source>
        <dbReference type="EMBL" id="MFD2647556.1"/>
    </source>
</evidence>
<dbReference type="Pfam" id="PF02522">
    <property type="entry name" value="Antibiotic_NAT"/>
    <property type="match status" value="1"/>
</dbReference>
<comment type="similarity">
    <text evidence="1 5">Belongs to the antibiotic N-acetyltransferase family.</text>
</comment>
<evidence type="ECO:0000256" key="5">
    <source>
        <dbReference type="RuleBase" id="RU365031"/>
    </source>
</evidence>
<evidence type="ECO:0000256" key="4">
    <source>
        <dbReference type="ARBA" id="ARBA00023315"/>
    </source>
</evidence>
<gene>
    <name evidence="7" type="primary">aac(3)</name>
    <name evidence="6" type="ORF">ACFSX5_07115</name>
    <name evidence="7" type="ORF">ACFSX5_19190</name>
    <name evidence="8" type="ORF">ACFSX5_19195</name>
</gene>
<keyword evidence="4 5" id="KW-0012">Acyltransferase</keyword>
<reference evidence="7" key="1">
    <citation type="journal article" date="2014" name="Int. J. Syst. Evol. Microbiol.">
        <title>Complete genome of a new Firmicutes species belonging to the dominant human colonic microbiota ('Ruminococcus bicirculans') reveals two chromosomes and a selective capacity to utilize plant glucans.</title>
        <authorList>
            <consortium name="NISC Comparative Sequencing Program"/>
            <person name="Wegmann U."/>
            <person name="Louis P."/>
            <person name="Goesmann A."/>
            <person name="Henrissat B."/>
            <person name="Duncan S.H."/>
            <person name="Flint H.J."/>
        </authorList>
    </citation>
    <scope>NUCLEOTIDE SEQUENCE</scope>
    <source>
        <strain evidence="7">CCM 7427</strain>
    </source>
</reference>
<dbReference type="PANTHER" id="PTHR11104:SF0">
    <property type="entry name" value="SPBETA PROPHAGE-DERIVED AMINOGLYCOSIDE N(3')-ACETYLTRANSFERASE-LIKE PROTEIN YOKD"/>
    <property type="match status" value="1"/>
</dbReference>
<reference evidence="7" key="3">
    <citation type="submission" date="2024-09" db="EMBL/GenBank/DDBJ databases">
        <authorList>
            <person name="Sun Q."/>
            <person name="Mori K."/>
        </authorList>
    </citation>
    <scope>NUCLEOTIDE SEQUENCE</scope>
    <source>
        <strain evidence="7">CCM 7427</strain>
    </source>
</reference>
<dbReference type="RefSeq" id="WP_386832578.1">
    <property type="nucleotide sequence ID" value="NZ_JBHUNP010000001.1"/>
</dbReference>
<dbReference type="EMBL" id="JBHUNP010000002">
    <property type="protein sequence ID" value="MFD2649911.1"/>
    <property type="molecule type" value="Genomic_DNA"/>
</dbReference>
<protein>
    <recommendedName>
        <fullName evidence="2 5">Aminoglycoside N(3)-acetyltransferase</fullName>
        <ecNumber evidence="5">2.3.1.-</ecNumber>
    </recommendedName>
</protein>
<accession>A0ABW5QQ99</accession>
<keyword evidence="3 5" id="KW-0808">Transferase</keyword>
<organism evidence="7 9">
    <name type="scientific">Devosia albogilva</name>
    <dbReference type="NCBI Taxonomy" id="429726"/>
    <lineage>
        <taxon>Bacteria</taxon>
        <taxon>Pseudomonadati</taxon>
        <taxon>Pseudomonadota</taxon>
        <taxon>Alphaproteobacteria</taxon>
        <taxon>Hyphomicrobiales</taxon>
        <taxon>Devosiaceae</taxon>
        <taxon>Devosia</taxon>
    </lineage>
</organism>
<dbReference type="SUPFAM" id="SSF110710">
    <property type="entry name" value="TTHA0583/YokD-like"/>
    <property type="match status" value="1"/>
</dbReference>
<proteinExistence type="inferred from homology"/>
<evidence type="ECO:0000256" key="1">
    <source>
        <dbReference type="ARBA" id="ARBA00006383"/>
    </source>
</evidence>
<reference evidence="9" key="2">
    <citation type="journal article" date="2019" name="Int. J. Syst. Evol. Microbiol.">
        <title>The Global Catalogue of Microorganisms (GCM) 10K type strain sequencing project: providing services to taxonomists for standard genome sequencing and annotation.</title>
        <authorList>
            <consortium name="The Broad Institute Genomics Platform"/>
            <consortium name="The Broad Institute Genome Sequencing Center for Infectious Disease"/>
            <person name="Wu L."/>
            <person name="Ma J."/>
        </authorList>
    </citation>
    <scope>NUCLEOTIDE SEQUENCE [LARGE SCALE GENOMIC DNA]</scope>
    <source>
        <strain evidence="9">CCM 7427</strain>
    </source>
</reference>
<evidence type="ECO:0000313" key="7">
    <source>
        <dbReference type="EMBL" id="MFD2649910.1"/>
    </source>
</evidence>
<keyword evidence="5" id="KW-0046">Antibiotic resistance</keyword>